<organism evidence="5">
    <name type="scientific">marine metagenome</name>
    <dbReference type="NCBI Taxonomy" id="408172"/>
    <lineage>
        <taxon>unclassified sequences</taxon>
        <taxon>metagenomes</taxon>
        <taxon>ecological metagenomes</taxon>
    </lineage>
</organism>
<dbReference type="Pfam" id="PF01071">
    <property type="entry name" value="GARS_A"/>
    <property type="match status" value="1"/>
</dbReference>
<dbReference type="PANTHER" id="PTHR43472">
    <property type="entry name" value="PHOSPHORIBOSYLAMINE--GLYCINE LIGASE"/>
    <property type="match status" value="1"/>
</dbReference>
<proteinExistence type="predicted"/>
<dbReference type="InterPro" id="IPR020562">
    <property type="entry name" value="PRibGlycinamide_synth_N"/>
</dbReference>
<dbReference type="SMART" id="SM01209">
    <property type="entry name" value="GARS_A"/>
    <property type="match status" value="1"/>
</dbReference>
<name>A0A382XIW4_9ZZZZ</name>
<dbReference type="Gene3D" id="3.40.50.20">
    <property type="match status" value="1"/>
</dbReference>
<sequence length="198" mass="21742">MIIAILGAGGREHALCNKISKSPKAKKIFCIPGNAGTSKIATNIDINLDNFDELKEFLQKAKVDLVIVGPEKPLVNGIVDYLNNYNIKTFGPKKKSSQLEGSKIFTKQICEKYNIPTAKFGIFKNINETNEFLKKAEMPIVIKANGLAAGKGVYICETLDEAQNATKDIFGGKFGLAKNILIEEFLSGDEMSYFIISD</sequence>
<evidence type="ECO:0000256" key="2">
    <source>
        <dbReference type="ARBA" id="ARBA00022741"/>
    </source>
</evidence>
<evidence type="ECO:0000256" key="1">
    <source>
        <dbReference type="ARBA" id="ARBA00022598"/>
    </source>
</evidence>
<accession>A0A382XIW4</accession>
<dbReference type="GO" id="GO:0046872">
    <property type="term" value="F:metal ion binding"/>
    <property type="evidence" value="ECO:0007669"/>
    <property type="project" value="InterPro"/>
</dbReference>
<dbReference type="GO" id="GO:0004637">
    <property type="term" value="F:phosphoribosylamine-glycine ligase activity"/>
    <property type="evidence" value="ECO:0007669"/>
    <property type="project" value="InterPro"/>
</dbReference>
<keyword evidence="3" id="KW-0067">ATP-binding</keyword>
<evidence type="ECO:0000256" key="3">
    <source>
        <dbReference type="ARBA" id="ARBA00022840"/>
    </source>
</evidence>
<dbReference type="PROSITE" id="PS50975">
    <property type="entry name" value="ATP_GRASP"/>
    <property type="match status" value="1"/>
</dbReference>
<keyword evidence="1" id="KW-0436">Ligase</keyword>
<dbReference type="Gene3D" id="3.30.1490.20">
    <property type="entry name" value="ATP-grasp fold, A domain"/>
    <property type="match status" value="1"/>
</dbReference>
<evidence type="ECO:0000313" key="5">
    <source>
        <dbReference type="EMBL" id="SVD70779.1"/>
    </source>
</evidence>
<dbReference type="SUPFAM" id="SSF52440">
    <property type="entry name" value="PreATP-grasp domain"/>
    <property type="match status" value="1"/>
</dbReference>
<dbReference type="InterPro" id="IPR013815">
    <property type="entry name" value="ATP_grasp_subdomain_1"/>
</dbReference>
<dbReference type="Pfam" id="PF02844">
    <property type="entry name" value="GARS_N"/>
    <property type="match status" value="1"/>
</dbReference>
<dbReference type="PANTHER" id="PTHR43472:SF1">
    <property type="entry name" value="PHOSPHORIBOSYLAMINE--GLYCINE LIGASE, CHLOROPLASTIC"/>
    <property type="match status" value="1"/>
</dbReference>
<gene>
    <name evidence="5" type="ORF">METZ01_LOCUS423633</name>
</gene>
<dbReference type="InterPro" id="IPR011761">
    <property type="entry name" value="ATP-grasp"/>
</dbReference>
<dbReference type="InterPro" id="IPR020561">
    <property type="entry name" value="PRibGlycinamid_synth_ATP-grasp"/>
</dbReference>
<dbReference type="GO" id="GO:0005524">
    <property type="term" value="F:ATP binding"/>
    <property type="evidence" value="ECO:0007669"/>
    <property type="project" value="UniProtKB-KW"/>
</dbReference>
<reference evidence="5" key="1">
    <citation type="submission" date="2018-05" db="EMBL/GenBank/DDBJ databases">
        <authorList>
            <person name="Lanie J.A."/>
            <person name="Ng W.-L."/>
            <person name="Kazmierczak K.M."/>
            <person name="Andrzejewski T.M."/>
            <person name="Davidsen T.M."/>
            <person name="Wayne K.J."/>
            <person name="Tettelin H."/>
            <person name="Glass J.I."/>
            <person name="Rusch D."/>
            <person name="Podicherti R."/>
            <person name="Tsui H.-C.T."/>
            <person name="Winkler M.E."/>
        </authorList>
    </citation>
    <scope>NUCLEOTIDE SEQUENCE</scope>
</reference>
<evidence type="ECO:0000259" key="4">
    <source>
        <dbReference type="PROSITE" id="PS50975"/>
    </source>
</evidence>
<protein>
    <recommendedName>
        <fullName evidence="4">ATP-grasp domain-containing protein</fullName>
    </recommendedName>
</protein>
<keyword evidence="2" id="KW-0547">Nucleotide-binding</keyword>
<dbReference type="SUPFAM" id="SSF56059">
    <property type="entry name" value="Glutathione synthetase ATP-binding domain-like"/>
    <property type="match status" value="1"/>
</dbReference>
<feature type="non-terminal residue" evidence="5">
    <location>
        <position position="198"/>
    </location>
</feature>
<dbReference type="GO" id="GO:0009113">
    <property type="term" value="P:purine nucleobase biosynthetic process"/>
    <property type="evidence" value="ECO:0007669"/>
    <property type="project" value="InterPro"/>
</dbReference>
<feature type="domain" description="ATP-grasp" evidence="4">
    <location>
        <begin position="107"/>
        <end position="198"/>
    </location>
</feature>
<dbReference type="InterPro" id="IPR000115">
    <property type="entry name" value="PRibGlycinamide_synth"/>
</dbReference>
<dbReference type="InterPro" id="IPR016185">
    <property type="entry name" value="PreATP-grasp_dom_sf"/>
</dbReference>
<dbReference type="EMBL" id="UINC01167982">
    <property type="protein sequence ID" value="SVD70779.1"/>
    <property type="molecule type" value="Genomic_DNA"/>
</dbReference>
<dbReference type="AlphaFoldDB" id="A0A382XIW4"/>